<comment type="caution">
    <text evidence="1">The sequence shown here is derived from an EMBL/GenBank/DDBJ whole genome shotgun (WGS) entry which is preliminary data.</text>
</comment>
<dbReference type="Proteomes" id="UP000707138">
    <property type="component" value="Unassembled WGS sequence"/>
</dbReference>
<proteinExistence type="predicted"/>
<name>A0ABS2GIR4_9FIRM</name>
<accession>A0ABS2GIR4</accession>
<dbReference type="RefSeq" id="WP_205088118.1">
    <property type="nucleotide sequence ID" value="NZ_JACJLA010000012.1"/>
</dbReference>
<organism evidence="1 2">
    <name type="scientific">Veillonella magna</name>
    <dbReference type="NCBI Taxonomy" id="464322"/>
    <lineage>
        <taxon>Bacteria</taxon>
        <taxon>Bacillati</taxon>
        <taxon>Bacillota</taxon>
        <taxon>Negativicutes</taxon>
        <taxon>Veillonellales</taxon>
        <taxon>Veillonellaceae</taxon>
        <taxon>Veillonella</taxon>
    </lineage>
</organism>
<sequence>MADANKIPAAEHSAAGIVEVMHEVAKSNVPQGTMIGIVTNPPPLLVVHCNDIDITHEQIYCNDYWLVGHDRTAKGHIISATQNRAGGGGYAEYASHNHDIHNDYTDTIIMTDTLEVGDLVSVTPITGQTEQMYLIGQKVVRL</sequence>
<keyword evidence="2" id="KW-1185">Reference proteome</keyword>
<evidence type="ECO:0000313" key="2">
    <source>
        <dbReference type="Proteomes" id="UP000707138"/>
    </source>
</evidence>
<dbReference type="InterPro" id="IPR022555">
    <property type="entry name" value="DUF2577"/>
</dbReference>
<protein>
    <submittedName>
        <fullName evidence="1">DUF2577 family protein</fullName>
    </submittedName>
</protein>
<evidence type="ECO:0000313" key="1">
    <source>
        <dbReference type="EMBL" id="MBM6913138.1"/>
    </source>
</evidence>
<reference evidence="1 2" key="1">
    <citation type="journal article" date="2021" name="Sci. Rep.">
        <title>The distribution of antibiotic resistance genes in chicken gut microbiota commensals.</title>
        <authorList>
            <person name="Juricova H."/>
            <person name="Matiasovicova J."/>
            <person name="Kubasova T."/>
            <person name="Cejkova D."/>
            <person name="Rychlik I."/>
        </authorList>
    </citation>
    <scope>NUCLEOTIDE SEQUENCE [LARGE SCALE GENOMIC DNA]</scope>
    <source>
        <strain evidence="1 2">An537</strain>
    </source>
</reference>
<dbReference type="Pfam" id="PF10844">
    <property type="entry name" value="DUF2577"/>
    <property type="match status" value="1"/>
</dbReference>
<dbReference type="EMBL" id="JACJLA010000012">
    <property type="protein sequence ID" value="MBM6913138.1"/>
    <property type="molecule type" value="Genomic_DNA"/>
</dbReference>
<gene>
    <name evidence="1" type="ORF">H6A01_07380</name>
</gene>